<dbReference type="InterPro" id="IPR012675">
    <property type="entry name" value="Beta-grasp_dom_sf"/>
</dbReference>
<evidence type="ECO:0000256" key="1">
    <source>
        <dbReference type="ARBA" id="ARBA00001974"/>
    </source>
</evidence>
<dbReference type="SUPFAM" id="SSF54292">
    <property type="entry name" value="2Fe-2S ferredoxin-like"/>
    <property type="match status" value="1"/>
</dbReference>
<evidence type="ECO:0000313" key="17">
    <source>
        <dbReference type="EMBL" id="CAH0625216.1"/>
    </source>
</evidence>
<dbReference type="InterPro" id="IPR036010">
    <property type="entry name" value="2Fe-2S_ferredoxin-like_sf"/>
</dbReference>
<keyword evidence="4" id="KW-0285">Flavoprotein</keyword>
<dbReference type="Gene3D" id="3.10.20.30">
    <property type="match status" value="1"/>
</dbReference>
<evidence type="ECO:0000256" key="2">
    <source>
        <dbReference type="ARBA" id="ARBA00006849"/>
    </source>
</evidence>
<dbReference type="SUPFAM" id="SSF54665">
    <property type="entry name" value="CO dehydrogenase molybdoprotein N-domain-like"/>
    <property type="match status" value="1"/>
</dbReference>
<feature type="binding site" evidence="14">
    <location>
        <position position="51"/>
    </location>
    <ligand>
        <name>[2Fe-2S] cluster</name>
        <dbReference type="ChEBI" id="CHEBI:190135"/>
        <label>1</label>
    </ligand>
</feature>
<dbReference type="CDD" id="cd00207">
    <property type="entry name" value="fer2"/>
    <property type="match status" value="1"/>
</dbReference>
<dbReference type="Gene3D" id="1.10.150.120">
    <property type="entry name" value="[2Fe-2S]-binding domain"/>
    <property type="match status" value="1"/>
</dbReference>
<evidence type="ECO:0008006" key="19">
    <source>
        <dbReference type="Google" id="ProtNLM"/>
    </source>
</evidence>
<dbReference type="Pfam" id="PF00111">
    <property type="entry name" value="Fer2"/>
    <property type="match status" value="1"/>
</dbReference>
<organism evidence="17 18">
    <name type="scientific">Chrysodeixis includens</name>
    <name type="common">Soybean looper</name>
    <name type="synonym">Pseudoplusia includens</name>
    <dbReference type="NCBI Taxonomy" id="689277"/>
    <lineage>
        <taxon>Eukaryota</taxon>
        <taxon>Metazoa</taxon>
        <taxon>Ecdysozoa</taxon>
        <taxon>Arthropoda</taxon>
        <taxon>Hexapoda</taxon>
        <taxon>Insecta</taxon>
        <taxon>Pterygota</taxon>
        <taxon>Neoptera</taxon>
        <taxon>Endopterygota</taxon>
        <taxon>Lepidoptera</taxon>
        <taxon>Glossata</taxon>
        <taxon>Ditrysia</taxon>
        <taxon>Noctuoidea</taxon>
        <taxon>Noctuidae</taxon>
        <taxon>Plusiinae</taxon>
        <taxon>Chrysodeixis</taxon>
    </lineage>
</organism>
<evidence type="ECO:0000256" key="6">
    <source>
        <dbReference type="ARBA" id="ARBA00022723"/>
    </source>
</evidence>
<dbReference type="Gene3D" id="3.90.1170.50">
    <property type="entry name" value="Aldehyde oxidase/xanthine dehydrogenase, a/b hammerhead"/>
    <property type="match status" value="1"/>
</dbReference>
<evidence type="ECO:0000256" key="9">
    <source>
        <dbReference type="ARBA" id="ARBA00023004"/>
    </source>
</evidence>
<dbReference type="Pfam" id="PF02738">
    <property type="entry name" value="MoCoBD_1"/>
    <property type="match status" value="1"/>
</dbReference>
<comment type="similarity">
    <text evidence="2">Belongs to the xanthine dehydrogenase family.</text>
</comment>
<dbReference type="InterPro" id="IPR008274">
    <property type="entry name" value="AldOxase/xan_DH_MoCoBD1"/>
</dbReference>
<evidence type="ECO:0000256" key="3">
    <source>
        <dbReference type="ARBA" id="ARBA00022505"/>
    </source>
</evidence>
<dbReference type="PROSITE" id="PS00197">
    <property type="entry name" value="2FE2S_FER_1"/>
    <property type="match status" value="1"/>
</dbReference>
<dbReference type="SUPFAM" id="SSF56176">
    <property type="entry name" value="FAD-binding/transporter-associated domain-like"/>
    <property type="match status" value="1"/>
</dbReference>
<feature type="binding site" evidence="14">
    <location>
        <position position="69"/>
    </location>
    <ligand>
        <name>[2Fe-2S] cluster</name>
        <dbReference type="ChEBI" id="CHEBI:190135"/>
        <label>1</label>
    </ligand>
</feature>
<dbReference type="PANTHER" id="PTHR11908:SF132">
    <property type="entry name" value="ALDEHYDE OXIDASE 1-RELATED"/>
    <property type="match status" value="1"/>
</dbReference>
<dbReference type="Gene3D" id="3.30.465.10">
    <property type="match status" value="1"/>
</dbReference>
<dbReference type="SMART" id="SM01092">
    <property type="entry name" value="CO_deh_flav_C"/>
    <property type="match status" value="1"/>
</dbReference>
<evidence type="ECO:0000256" key="11">
    <source>
        <dbReference type="ARBA" id="ARBA00034078"/>
    </source>
</evidence>
<dbReference type="GO" id="GO:0005506">
    <property type="term" value="F:iron ion binding"/>
    <property type="evidence" value="ECO:0007669"/>
    <property type="project" value="InterPro"/>
</dbReference>
<dbReference type="PIRSF" id="PIRSF000127">
    <property type="entry name" value="Xanthine_DH"/>
    <property type="match status" value="1"/>
</dbReference>
<feature type="binding site" evidence="14">
    <location>
        <position position="1033"/>
    </location>
    <ligand>
        <name>Mo-molybdopterin</name>
        <dbReference type="ChEBI" id="CHEBI:71302"/>
    </ligand>
    <ligandPart>
        <name>Mo</name>
        <dbReference type="ChEBI" id="CHEBI:28685"/>
    </ligandPart>
</feature>
<dbReference type="InterPro" id="IPR036884">
    <property type="entry name" value="2Fe-2S-bd_dom_sf"/>
</dbReference>
<dbReference type="FunFam" id="3.30.365.10:FF:000001">
    <property type="entry name" value="Xanthine dehydrogenase oxidase"/>
    <property type="match status" value="1"/>
</dbReference>
<dbReference type="FunFam" id="3.90.1170.50:FF:000003">
    <property type="entry name" value="Aldehyde oxidase"/>
    <property type="match status" value="1"/>
</dbReference>
<feature type="binding site" evidence="14">
    <location>
        <position position="48"/>
    </location>
    <ligand>
        <name>[2Fe-2S] cluster</name>
        <dbReference type="ChEBI" id="CHEBI:190135"/>
        <label>1</label>
    </ligand>
</feature>
<comment type="cofactor">
    <cofactor evidence="1 13">
        <name>FAD</name>
        <dbReference type="ChEBI" id="CHEBI:57692"/>
    </cofactor>
</comment>
<keyword evidence="9 14" id="KW-0408">Iron</keyword>
<evidence type="ECO:0000313" key="18">
    <source>
        <dbReference type="Proteomes" id="UP001154114"/>
    </source>
</evidence>
<feature type="binding site" evidence="14">
    <location>
        <position position="43"/>
    </location>
    <ligand>
        <name>[2Fe-2S] cluster</name>
        <dbReference type="ChEBI" id="CHEBI:190135"/>
        <label>1</label>
    </ligand>
</feature>
<dbReference type="SUPFAM" id="SSF55447">
    <property type="entry name" value="CO dehydrogenase flavoprotein C-terminal domain-like"/>
    <property type="match status" value="1"/>
</dbReference>
<dbReference type="InterPro" id="IPR016169">
    <property type="entry name" value="FAD-bd_PCMH_sub2"/>
</dbReference>
<dbReference type="InterPro" id="IPR036683">
    <property type="entry name" value="CO_DH_flav_C_dom_sf"/>
</dbReference>
<dbReference type="SMART" id="SM01008">
    <property type="entry name" value="Ald_Xan_dh_C"/>
    <property type="match status" value="1"/>
</dbReference>
<dbReference type="SUPFAM" id="SSF47741">
    <property type="entry name" value="CO dehydrogenase ISP C-domain like"/>
    <property type="match status" value="1"/>
</dbReference>
<feature type="binding site" evidence="14">
    <location>
        <position position="736"/>
    </location>
    <ligand>
        <name>Mo-molybdopterin</name>
        <dbReference type="ChEBI" id="CHEBI:71302"/>
    </ligand>
    <ligandPart>
        <name>Mo</name>
        <dbReference type="ChEBI" id="CHEBI:28685"/>
    </ligandPart>
</feature>
<dbReference type="InterPro" id="IPR002346">
    <property type="entry name" value="Mopterin_DH_FAD-bd"/>
</dbReference>
<proteinExistence type="inferred from homology"/>
<dbReference type="InterPro" id="IPR000674">
    <property type="entry name" value="Ald_Oxase/Xan_DH_a/b"/>
</dbReference>
<dbReference type="Gene3D" id="3.30.390.50">
    <property type="entry name" value="CO dehydrogenase flavoprotein, C-terminal domain"/>
    <property type="match status" value="1"/>
</dbReference>
<evidence type="ECO:0000256" key="7">
    <source>
        <dbReference type="ARBA" id="ARBA00022827"/>
    </source>
</evidence>
<feature type="binding site" evidence="14">
    <location>
        <position position="146"/>
    </location>
    <ligand>
        <name>[2Fe-2S] cluster</name>
        <dbReference type="ChEBI" id="CHEBI:190135"/>
        <label>2</label>
    </ligand>
</feature>
<keyword evidence="7 13" id="KW-0274">FAD</keyword>
<dbReference type="PANTHER" id="PTHR11908">
    <property type="entry name" value="XANTHINE DEHYDROGENASE"/>
    <property type="match status" value="1"/>
</dbReference>
<dbReference type="SUPFAM" id="SSF56003">
    <property type="entry name" value="Molybdenum cofactor-binding domain"/>
    <property type="match status" value="1"/>
</dbReference>
<evidence type="ECO:0000256" key="12">
    <source>
        <dbReference type="PIRSR" id="PIRSR000127-1"/>
    </source>
</evidence>
<dbReference type="InterPro" id="IPR005107">
    <property type="entry name" value="CO_DH_flav_C"/>
</dbReference>
<evidence type="ECO:0000256" key="8">
    <source>
        <dbReference type="ARBA" id="ARBA00023002"/>
    </source>
</evidence>
<dbReference type="Pfam" id="PF01799">
    <property type="entry name" value="Fer2_2"/>
    <property type="match status" value="1"/>
</dbReference>
<dbReference type="InterPro" id="IPR001041">
    <property type="entry name" value="2Fe-2S_ferredoxin-type"/>
</dbReference>
<keyword evidence="18" id="KW-1185">Reference proteome</keyword>
<dbReference type="GO" id="GO:0050660">
    <property type="term" value="F:flavin adenine dinucleotide binding"/>
    <property type="evidence" value="ECO:0007669"/>
    <property type="project" value="InterPro"/>
</dbReference>
<dbReference type="FunFam" id="3.30.465.10:FF:000013">
    <property type="entry name" value="Aldehyde oxidase"/>
    <property type="match status" value="1"/>
</dbReference>
<feature type="binding site" evidence="14">
    <location>
        <position position="879"/>
    </location>
    <ligand>
        <name>Mo-molybdopterin</name>
        <dbReference type="ChEBI" id="CHEBI:71302"/>
    </ligand>
    <ligandPart>
        <name>Mo</name>
        <dbReference type="ChEBI" id="CHEBI:28685"/>
    </ligandPart>
</feature>
<evidence type="ECO:0000259" key="15">
    <source>
        <dbReference type="SMART" id="SM01008"/>
    </source>
</evidence>
<dbReference type="Pfam" id="PF01315">
    <property type="entry name" value="Ald_Xan_dh_C"/>
    <property type="match status" value="1"/>
</dbReference>
<dbReference type="InterPro" id="IPR006058">
    <property type="entry name" value="2Fe2S_fd_BS"/>
</dbReference>
<dbReference type="OrthoDB" id="8300278at2759"/>
<evidence type="ECO:0000256" key="13">
    <source>
        <dbReference type="PIRSR" id="PIRSR000127-2"/>
    </source>
</evidence>
<feature type="active site" description="Proton acceptor" evidence="12">
    <location>
        <position position="1205"/>
    </location>
</feature>
<dbReference type="InterPro" id="IPR036318">
    <property type="entry name" value="FAD-bd_PCMH-like_sf"/>
</dbReference>
<keyword evidence="8" id="KW-0560">Oxidoreductase</keyword>
<comment type="cofactor">
    <cofactor evidence="14">
        <name>[2Fe-2S] cluster</name>
        <dbReference type="ChEBI" id="CHEBI:190135"/>
    </cofactor>
    <text evidence="14">Binds 2 [2Fe-2S] clusters.</text>
</comment>
<accession>A0A9P0C0A3</accession>
<dbReference type="EMBL" id="LR824010">
    <property type="protein sequence ID" value="CAH0625216.1"/>
    <property type="molecule type" value="Genomic_DNA"/>
</dbReference>
<dbReference type="GO" id="GO:0051537">
    <property type="term" value="F:2 iron, 2 sulfur cluster binding"/>
    <property type="evidence" value="ECO:0007669"/>
    <property type="project" value="UniProtKB-KW"/>
</dbReference>
<dbReference type="InterPro" id="IPR002888">
    <property type="entry name" value="2Fe-2S-bd"/>
</dbReference>
<keyword evidence="6 14" id="KW-0479">Metal-binding</keyword>
<dbReference type="Gene3D" id="3.30.365.10">
    <property type="entry name" value="Aldehyde oxidase/xanthine dehydrogenase, molybdopterin binding domain"/>
    <property type="match status" value="4"/>
</dbReference>
<dbReference type="Proteomes" id="UP001154114">
    <property type="component" value="Chromosome 7"/>
</dbReference>
<dbReference type="FunFam" id="3.30.365.10:FF:000002">
    <property type="entry name" value="Xanthine dehydrogenase oxidase"/>
    <property type="match status" value="1"/>
</dbReference>
<feature type="domain" description="Aldehyde oxidase/xanthine dehydrogenase a/b hammerhead" evidence="15">
    <location>
        <begin position="554"/>
        <end position="666"/>
    </location>
</feature>
<keyword evidence="3 14" id="KW-0500">Molybdenum</keyword>
<feature type="binding site" evidence="14">
    <location>
        <position position="109"/>
    </location>
    <ligand>
        <name>[2Fe-2S] cluster</name>
        <dbReference type="ChEBI" id="CHEBI:190135"/>
        <label>2</label>
    </ligand>
</feature>
<feature type="binding site" evidence="14">
    <location>
        <position position="112"/>
    </location>
    <ligand>
        <name>[2Fe-2S] cluster</name>
        <dbReference type="ChEBI" id="CHEBI:190135"/>
        <label>2</label>
    </ligand>
</feature>
<dbReference type="InterPro" id="IPR016208">
    <property type="entry name" value="Ald_Oxase/xanthine_DH-like"/>
</dbReference>
<feature type="domain" description="CO dehydrogenase flavoprotein C-terminal" evidence="16">
    <location>
        <begin position="397"/>
        <end position="501"/>
    </location>
</feature>
<evidence type="ECO:0000256" key="10">
    <source>
        <dbReference type="ARBA" id="ARBA00023014"/>
    </source>
</evidence>
<name>A0A9P0C0A3_CHRIL</name>
<feature type="binding site" evidence="13">
    <location>
        <position position="400"/>
    </location>
    <ligand>
        <name>FAD</name>
        <dbReference type="ChEBI" id="CHEBI:57692"/>
    </ligand>
</feature>
<dbReference type="GO" id="GO:0016491">
    <property type="term" value="F:oxidoreductase activity"/>
    <property type="evidence" value="ECO:0007669"/>
    <property type="project" value="UniProtKB-KW"/>
</dbReference>
<dbReference type="InterPro" id="IPR036856">
    <property type="entry name" value="Ald_Oxase/Xan_DH_a/b_sf"/>
</dbReference>
<evidence type="ECO:0000256" key="14">
    <source>
        <dbReference type="PIRSR" id="PIRSR000127-3"/>
    </source>
</evidence>
<dbReference type="Pfam" id="PF03450">
    <property type="entry name" value="CO_deh_flav_C"/>
    <property type="match status" value="1"/>
</dbReference>
<evidence type="ECO:0000256" key="4">
    <source>
        <dbReference type="ARBA" id="ARBA00022630"/>
    </source>
</evidence>
<comment type="cofactor">
    <cofactor evidence="11">
        <name>[2Fe-2S] cluster</name>
        <dbReference type="ChEBI" id="CHEBI:190135"/>
    </cofactor>
</comment>
<protein>
    <recommendedName>
        <fullName evidence="19">Aldehyde oxidase</fullName>
    </recommendedName>
</protein>
<feature type="binding site" evidence="14">
    <location>
        <position position="144"/>
    </location>
    <ligand>
        <name>[2Fe-2S] cluster</name>
        <dbReference type="ChEBI" id="CHEBI:190135"/>
        <label>2</label>
    </ligand>
</feature>
<dbReference type="AlphaFoldDB" id="A0A9P0C0A3"/>
<keyword evidence="5 14" id="KW-0001">2Fe-2S</keyword>
<reference evidence="17" key="1">
    <citation type="submission" date="2021-12" db="EMBL/GenBank/DDBJ databases">
        <authorList>
            <person name="King R."/>
        </authorList>
    </citation>
    <scope>NUCLEOTIDE SEQUENCE</scope>
</reference>
<gene>
    <name evidence="17" type="ORF">CINC_LOCUS11850</name>
</gene>
<evidence type="ECO:0000256" key="5">
    <source>
        <dbReference type="ARBA" id="ARBA00022714"/>
    </source>
</evidence>
<evidence type="ECO:0000259" key="16">
    <source>
        <dbReference type="SMART" id="SM01092"/>
    </source>
</evidence>
<dbReference type="Pfam" id="PF20256">
    <property type="entry name" value="MoCoBD_2"/>
    <property type="match status" value="1"/>
</dbReference>
<dbReference type="InterPro" id="IPR046867">
    <property type="entry name" value="AldOxase/xan_DH_MoCoBD2"/>
</dbReference>
<comment type="cofactor">
    <cofactor evidence="14">
        <name>Mo-molybdopterin</name>
        <dbReference type="ChEBI" id="CHEBI:71302"/>
    </cofactor>
    <text evidence="14">Binds 1 Mo-molybdopterin (Mo-MPT) cofactor per subunit.</text>
</comment>
<keyword evidence="10 14" id="KW-0411">Iron-sulfur</keyword>
<sequence length="1262" mass="139185">MADVLKFKVNGQEHSVGSDVSSDVMLVDYLRNYLNLRGTKYMCREGGCGACIVTASKTAGGPFVSVNSCLVSIGSCHGWEIKTIEGLGNRKDGYHPLQTSLAESHGTQCGYCSSGWVMAMHGFMEANKDATMLEVQHAFGSNLCRCTGYRPILDAFTKFAKDAPKEDRLMSLKNLSLCKTSKGGCCKSGCDDDEDWCMVREDDLGETETKKIVLKDGKIWYRPRLLKDVYQILGENLESYMLVGGNTAKGAFLVPEYPHALIDITAVQELRANELDQNLVVGAGLTLTEFMDILKEGAKVENFNYFEKLYNHIELVAHIPIRNVGTIGGNLMIKHTNTSFQSDIFLLLDTVGAQLTIFDYKGKTEVVTMQHFLTIDMKGKVIVNIMLPPLNNTYKLYTYKLMPRAQSAHAIVNCGFLYKLNCKNIVEDARIAYGALSTKFTRAPATEKYLVGKPLFTNDTLQGALRVLDGEMIVEEHRPEPSPECRRYIAKALFFKGLLSLCPTEQVLERLKSGVTKLTETRPVSSGKQTYVTDPSLYPMNEPIQRLESQIQCAGEAQYTDDITTMANEVFGAFVLSTIALGTIIKIDATDALKLPGVVAFYTAKDIPGLNSFTPNDGPFTTQNEEVLSEGTIRHYGQPIGIIVADDQHVANRAATLVKVKYSNLGKPVTDIVKAKADSTRNTLFASVDATATGSDIHKTIVGTNYMHGQYHCSMETMVCVAKPTEEGLEVHLASQWLDGPHVMISRALNIEKNKIDLHIRRVGGSYGMKITRSIQAAVACSLVVHKLNRPCRFIQPLITNMTAFGKRMPNLIEYEAAVNSSGLLQYVNTTIYTDNGHVVNEPCIVYGGDVYHNCYDATKFNYKAYNTVTDTPKNTFCRSPGTLEAIAGAELIMERVAYELSLDPVEVRMANLEEISKHEMAEILESLKTSAEFVSRRAAVDSFNAQNRWKKRGLRWAFCRWPPVGGVNLDINLSVYHGDGSIIITHGGVEMGQGINTKVAQVAAYLLGVPLSKIQIKGNNTIITPNNSVSGGSITTDGVIIGLKRCVEQLQARLAPVKATLNNPTWEELINTAFASHMDLQFHGYVNNLDAQTYEIFGMALCEAEVDVLTGEFQLLRVDILQDVGLSISPELDIGQVEGAFVMGLGYWTSENLAYNEETGAIITDRIWQYFLPEACDTPQDFRVTFKQGSKGNDIILGSKGVGEPATCLSVVIPFAIREAIAHARQEAGIPTTEWFDIDGPCSIENICMAIKNNTEEFRFN</sequence>
<dbReference type="InterPro" id="IPR037165">
    <property type="entry name" value="AldOxase/xan_DH_Mopterin-bd_sf"/>
</dbReference>
<dbReference type="Pfam" id="PF00941">
    <property type="entry name" value="FAD_binding_5"/>
    <property type="match status" value="1"/>
</dbReference>